<organism evidence="1 2">
    <name type="scientific">Alkalicoccobacillus plakortidis</name>
    <dbReference type="NCBI Taxonomy" id="444060"/>
    <lineage>
        <taxon>Bacteria</taxon>
        <taxon>Bacillati</taxon>
        <taxon>Bacillota</taxon>
        <taxon>Bacilli</taxon>
        <taxon>Bacillales</taxon>
        <taxon>Bacillaceae</taxon>
        <taxon>Alkalicoccobacillus</taxon>
    </lineage>
</organism>
<evidence type="ECO:0000313" key="2">
    <source>
        <dbReference type="Proteomes" id="UP000051061"/>
    </source>
</evidence>
<dbReference type="AlphaFoldDB" id="A0A9D5DNA8"/>
<dbReference type="Proteomes" id="UP000051061">
    <property type="component" value="Unassembled WGS sequence"/>
</dbReference>
<proteinExistence type="predicted"/>
<name>A0A9D5DNA8_9BACI</name>
<dbReference type="EMBL" id="LJJD01000017">
    <property type="protein sequence ID" value="KQL57218.1"/>
    <property type="molecule type" value="Genomic_DNA"/>
</dbReference>
<evidence type="ECO:0000313" key="1">
    <source>
        <dbReference type="EMBL" id="KQL57218.1"/>
    </source>
</evidence>
<comment type="caution">
    <text evidence="1">The sequence shown here is derived from an EMBL/GenBank/DDBJ whole genome shotgun (WGS) entry which is preliminary data.</text>
</comment>
<gene>
    <name evidence="1" type="ORF">AN965_09985</name>
</gene>
<sequence>MQEITHFHVIEGLVGVKSRGSSSLLNRISSTKAFRALVLFYTYIGDRRDSFQTLFPQNIIYLDVTENSKSVVAEKDEKSI</sequence>
<keyword evidence="2" id="KW-1185">Reference proteome</keyword>
<protein>
    <submittedName>
        <fullName evidence="1">Uncharacterized protein</fullName>
    </submittedName>
</protein>
<accession>A0A9D5DNA8</accession>
<reference evidence="1 2" key="1">
    <citation type="submission" date="2015-09" db="EMBL/GenBank/DDBJ databases">
        <title>Genome sequencing project for genomic taxonomy and phylogenomics of Bacillus-like bacteria.</title>
        <authorList>
            <person name="Liu B."/>
            <person name="Wang J."/>
            <person name="Zhu Y."/>
            <person name="Liu G."/>
            <person name="Chen Q."/>
            <person name="Chen Z."/>
            <person name="Lan J."/>
            <person name="Che J."/>
            <person name="Ge C."/>
            <person name="Shi H."/>
            <person name="Pan Z."/>
            <person name="Liu X."/>
        </authorList>
    </citation>
    <scope>NUCLEOTIDE SEQUENCE [LARGE SCALE GENOMIC DNA]</scope>
    <source>
        <strain evidence="1 2">DSM 19153</strain>
    </source>
</reference>